<evidence type="ECO:0000313" key="2">
    <source>
        <dbReference type="EMBL" id="KAK1336259.1"/>
    </source>
</evidence>
<reference evidence="2" key="1">
    <citation type="submission" date="2023-06" db="EMBL/GenBank/DDBJ databases">
        <title>Reference genome for the Northern bat (Eptesicus nilssonii), a most northern bat species.</title>
        <authorList>
            <person name="Laine V.N."/>
            <person name="Pulliainen A.T."/>
            <person name="Lilley T.M."/>
        </authorList>
    </citation>
    <scope>NUCLEOTIDE SEQUENCE</scope>
    <source>
        <strain evidence="2">BLF_Eptnil</strain>
        <tissue evidence="2">Kidney</tissue>
    </source>
</reference>
<dbReference type="Proteomes" id="UP001177744">
    <property type="component" value="Unassembled WGS sequence"/>
</dbReference>
<dbReference type="GO" id="GO:1905515">
    <property type="term" value="P:non-motile cilium assembly"/>
    <property type="evidence" value="ECO:0007669"/>
    <property type="project" value="InterPro"/>
</dbReference>
<dbReference type="EMBL" id="JAULJE010000013">
    <property type="protein sequence ID" value="KAK1336259.1"/>
    <property type="molecule type" value="Genomic_DNA"/>
</dbReference>
<dbReference type="GO" id="GO:0007052">
    <property type="term" value="P:mitotic spindle organization"/>
    <property type="evidence" value="ECO:0007669"/>
    <property type="project" value="InterPro"/>
</dbReference>
<proteinExistence type="predicted"/>
<evidence type="ECO:0000313" key="3">
    <source>
        <dbReference type="Proteomes" id="UP001177744"/>
    </source>
</evidence>
<keyword evidence="3" id="KW-1185">Reference proteome</keyword>
<gene>
    <name evidence="2" type="ORF">QTO34_004064</name>
</gene>
<feature type="region of interest" description="Disordered" evidence="1">
    <location>
        <begin position="857"/>
        <end position="877"/>
    </location>
</feature>
<protein>
    <submittedName>
        <fullName evidence="2">Uncharacterized protein</fullName>
    </submittedName>
</protein>
<dbReference type="GO" id="GO:0005813">
    <property type="term" value="C:centrosome"/>
    <property type="evidence" value="ECO:0007669"/>
    <property type="project" value="InterPro"/>
</dbReference>
<feature type="region of interest" description="Disordered" evidence="1">
    <location>
        <begin position="657"/>
        <end position="686"/>
    </location>
</feature>
<feature type="region of interest" description="Disordered" evidence="1">
    <location>
        <begin position="615"/>
        <end position="634"/>
    </location>
</feature>
<name>A0AA40HS02_CNENI</name>
<dbReference type="GO" id="GO:0031122">
    <property type="term" value="P:cytoplasmic microtubule organization"/>
    <property type="evidence" value="ECO:0007669"/>
    <property type="project" value="InterPro"/>
</dbReference>
<accession>A0AA40HS02</accession>
<sequence>MCSQKSFFTCELENNDRGLVQGLKQCFHRIFQCYVESKINKIYFEEKQKEQEEREHEIREQILQQRKQKFEEVTEKFQRAHIPLPQRRRAVSQKPVPPLEEALKQIQESNLKSKVNFPSSHRPTINLRFVLFALQLSLGRAESVAVRAPCALSCNGRKGENKNSVFHFTTLLSFQYEIGEDKTLKKQQHLRRLQDMLLEAFEFTNQQRLRTLDKEETRMTLEIGITTLRETQSYSFLPNTYGLLTVVLPTTHLGCEACYSNVFYKQHHQKHQITHIQNPYHKDNILDSSAYIHYPYDYQTSESTTFYLSHANASPCSPFPSSSTEKRRKANGVEKKIEKKELRDDNFKVERPKRKREKHTFNFVQIKIYLGIGDRVIGLSTSHETNLELRNYNATTIFILLAIGNALPSSLSKNDQKHLLSKINFFSIKEIYAIYECFNSKEQNPLLYQSLGHSRFSNSRNGYNFRPNKKQKITETPTLLSNVISNYDLVGQQKKRKYNIDGRSSVRFLKSILKKESKYEHDSFKALVINQGFKLRNQKAEAIRDSIELTKEKGGNAEIPKTIKKLRWVDETEYNHSLKNELEISQQRSQSFHTQTNSGVSNNIISVPACAVNSANRKKPKDDSISENLAASGGSRTNHVSLNCFIPSAFNIAKQAWPASEKEESKSPIHNSDSKTQKANIQRGREKVIRTKSAQVQSGFLYTNRKGTVIRAQSANKANTFLQAQDKLVVPHPPKTSPNIRSDKNIQVFQCQSEMPENSQNIITNNYFTSKHVLPAEHKVNQWNKVCSLPLSHVCSDSVPVMPSLPYCSECQTSAKTNHSNGTQIIAQQDGTLYCTQRCPVYEESHHSVAFRPTKEESVPSWKRRHNSLGQHEKAADSTIMRRKRIVENKQRNLLEQRKQNLGSVGQKCSEQMNNFGQRVKISSSEPKEATRDTSILKKVYSTSEFLMAENLVKSSVAEDDILSVMSKQQLQKPNLALNKTQQLDICALSAEEQKILQSLNRLNERLFYVQATICKNPSIKNTLQIMPFLCIYGSYLTLVRLYSSGSQPVGHDPQVENR</sequence>
<dbReference type="AlphaFoldDB" id="A0AA40HS02"/>
<evidence type="ECO:0000256" key="1">
    <source>
        <dbReference type="SAM" id="MobiDB-lite"/>
    </source>
</evidence>
<organism evidence="2 3">
    <name type="scientific">Cnephaeus nilssonii</name>
    <name type="common">Northern bat</name>
    <name type="synonym">Eptesicus nilssonii</name>
    <dbReference type="NCBI Taxonomy" id="3371016"/>
    <lineage>
        <taxon>Eukaryota</taxon>
        <taxon>Metazoa</taxon>
        <taxon>Chordata</taxon>
        <taxon>Craniata</taxon>
        <taxon>Vertebrata</taxon>
        <taxon>Euteleostomi</taxon>
        <taxon>Mammalia</taxon>
        <taxon>Eutheria</taxon>
        <taxon>Laurasiatheria</taxon>
        <taxon>Chiroptera</taxon>
        <taxon>Yangochiroptera</taxon>
        <taxon>Vespertilionidae</taxon>
        <taxon>Cnephaeus</taxon>
    </lineage>
</organism>
<dbReference type="PANTHER" id="PTHR31191">
    <property type="entry name" value="CENTROSOMAL PROTEIN CEP126"/>
    <property type="match status" value="1"/>
</dbReference>
<comment type="caution">
    <text evidence="2">The sequence shown here is derived from an EMBL/GenBank/DDBJ whole genome shotgun (WGS) entry which is preliminary data.</text>
</comment>
<dbReference type="InterPro" id="IPR028257">
    <property type="entry name" value="CEP126"/>
</dbReference>
<dbReference type="GO" id="GO:0097546">
    <property type="term" value="C:ciliary base"/>
    <property type="evidence" value="ECO:0007669"/>
    <property type="project" value="InterPro"/>
</dbReference>
<dbReference type="Pfam" id="PF15352">
    <property type="entry name" value="K1377"/>
    <property type="match status" value="2"/>
</dbReference>
<dbReference type="GO" id="GO:0030496">
    <property type="term" value="C:midbody"/>
    <property type="evidence" value="ECO:0007669"/>
    <property type="project" value="TreeGrafter"/>
</dbReference>
<feature type="compositionally biased region" description="Basic and acidic residues" evidence="1">
    <location>
        <begin position="660"/>
        <end position="676"/>
    </location>
</feature>
<dbReference type="PANTHER" id="PTHR31191:SF4">
    <property type="entry name" value="CENTROSOMAL PROTEIN OF 126 KDA"/>
    <property type="match status" value="1"/>
</dbReference>